<evidence type="ECO:0000256" key="3">
    <source>
        <dbReference type="ARBA" id="ARBA00022989"/>
    </source>
</evidence>
<reference evidence="6" key="1">
    <citation type="submission" date="2022-03" db="EMBL/GenBank/DDBJ databases">
        <authorList>
            <person name="Tunstrom K."/>
        </authorList>
    </citation>
    <scope>NUCLEOTIDE SEQUENCE</scope>
</reference>
<keyword evidence="2 5" id="KW-0812">Transmembrane</keyword>
<protein>
    <submittedName>
        <fullName evidence="6">Uncharacterized protein</fullName>
    </submittedName>
</protein>
<name>A0AAU9V0L7_EUPED</name>
<organism evidence="6 7">
    <name type="scientific">Euphydryas editha</name>
    <name type="common">Edith's checkerspot</name>
    <dbReference type="NCBI Taxonomy" id="104508"/>
    <lineage>
        <taxon>Eukaryota</taxon>
        <taxon>Metazoa</taxon>
        <taxon>Ecdysozoa</taxon>
        <taxon>Arthropoda</taxon>
        <taxon>Hexapoda</taxon>
        <taxon>Insecta</taxon>
        <taxon>Pterygota</taxon>
        <taxon>Neoptera</taxon>
        <taxon>Endopterygota</taxon>
        <taxon>Lepidoptera</taxon>
        <taxon>Glossata</taxon>
        <taxon>Ditrysia</taxon>
        <taxon>Papilionoidea</taxon>
        <taxon>Nymphalidae</taxon>
        <taxon>Nymphalinae</taxon>
        <taxon>Euphydryas</taxon>
    </lineage>
</organism>
<feature type="transmembrane region" description="Helical" evidence="5">
    <location>
        <begin position="84"/>
        <end position="107"/>
    </location>
</feature>
<dbReference type="Proteomes" id="UP001153954">
    <property type="component" value="Unassembled WGS sequence"/>
</dbReference>
<keyword evidence="7" id="KW-1185">Reference proteome</keyword>
<proteinExistence type="predicted"/>
<dbReference type="InterPro" id="IPR002293">
    <property type="entry name" value="AA/rel_permease1"/>
</dbReference>
<comment type="caution">
    <text evidence="6">The sequence shown here is derived from an EMBL/GenBank/DDBJ whole genome shotgun (WGS) entry which is preliminary data.</text>
</comment>
<evidence type="ECO:0000256" key="2">
    <source>
        <dbReference type="ARBA" id="ARBA00022692"/>
    </source>
</evidence>
<dbReference type="Pfam" id="PF13520">
    <property type="entry name" value="AA_permease_2"/>
    <property type="match status" value="1"/>
</dbReference>
<dbReference type="AlphaFoldDB" id="A0AAU9V0L7"/>
<feature type="transmembrane region" description="Helical" evidence="5">
    <location>
        <begin position="44"/>
        <end position="64"/>
    </location>
</feature>
<evidence type="ECO:0000256" key="4">
    <source>
        <dbReference type="ARBA" id="ARBA00023136"/>
    </source>
</evidence>
<evidence type="ECO:0000256" key="5">
    <source>
        <dbReference type="SAM" id="Phobius"/>
    </source>
</evidence>
<evidence type="ECO:0000256" key="1">
    <source>
        <dbReference type="ARBA" id="ARBA00004141"/>
    </source>
</evidence>
<dbReference type="GO" id="GO:0005886">
    <property type="term" value="C:plasma membrane"/>
    <property type="evidence" value="ECO:0007669"/>
    <property type="project" value="TreeGrafter"/>
</dbReference>
<feature type="transmembrane region" description="Helical" evidence="5">
    <location>
        <begin position="20"/>
        <end position="37"/>
    </location>
</feature>
<sequence length="142" mass="15039">MKNAVFLILEQYRCLTTLDLTSLGVGSCVGTGMYLVAGMVARKFAGPGVALSFIIAALASIFSGSCYAEFGVRVPNTTGSAYTYSYVTVGEFIAFVIGWNMVLEYLIGTSACARALSACFDSLCDGAISEFFSETFGTIYGK</sequence>
<evidence type="ECO:0000313" key="7">
    <source>
        <dbReference type="Proteomes" id="UP001153954"/>
    </source>
</evidence>
<dbReference type="GO" id="GO:0015171">
    <property type="term" value="F:amino acid transmembrane transporter activity"/>
    <property type="evidence" value="ECO:0007669"/>
    <property type="project" value="TreeGrafter"/>
</dbReference>
<evidence type="ECO:0000313" key="6">
    <source>
        <dbReference type="EMBL" id="CAH2103731.1"/>
    </source>
</evidence>
<dbReference type="Gene3D" id="1.20.1740.10">
    <property type="entry name" value="Amino acid/polyamine transporter I"/>
    <property type="match status" value="1"/>
</dbReference>
<comment type="subcellular location">
    <subcellularLocation>
        <location evidence="1">Membrane</location>
        <topology evidence="1">Multi-pass membrane protein</topology>
    </subcellularLocation>
</comment>
<dbReference type="PANTHER" id="PTHR43243">
    <property type="entry name" value="INNER MEMBRANE TRANSPORTER YGJI-RELATED"/>
    <property type="match status" value="1"/>
</dbReference>
<dbReference type="PANTHER" id="PTHR43243:SF17">
    <property type="entry name" value="CATIONIC AMINO ACID TRANSPORTER-RELATED"/>
    <property type="match status" value="1"/>
</dbReference>
<gene>
    <name evidence="6" type="ORF">EEDITHA_LOCUS18203</name>
</gene>
<accession>A0AAU9V0L7</accession>
<keyword evidence="4 5" id="KW-0472">Membrane</keyword>
<keyword evidence="3 5" id="KW-1133">Transmembrane helix</keyword>
<dbReference type="EMBL" id="CAKOGL010000026">
    <property type="protein sequence ID" value="CAH2103731.1"/>
    <property type="molecule type" value="Genomic_DNA"/>
</dbReference>